<dbReference type="AlphaFoldDB" id="A0A7J6F5G0"/>
<feature type="domain" description="Leucine-rich repeat-containing N-terminal plant-type" evidence="14">
    <location>
        <begin position="28"/>
        <end position="66"/>
    </location>
</feature>
<keyword evidence="3" id="KW-1003">Cell membrane</keyword>
<dbReference type="FunFam" id="3.80.10.10:FF:000213">
    <property type="entry name" value="Tyrosine-sulfated glycopeptide receptor 1"/>
    <property type="match status" value="1"/>
</dbReference>
<keyword evidence="5 12" id="KW-0812">Transmembrane</keyword>
<keyword evidence="6 13" id="KW-0732">Signal</keyword>
<dbReference type="Pfam" id="PF13855">
    <property type="entry name" value="LRR_8"/>
    <property type="match status" value="1"/>
</dbReference>
<evidence type="ECO:0000256" key="7">
    <source>
        <dbReference type="ARBA" id="ARBA00022737"/>
    </source>
</evidence>
<dbReference type="GO" id="GO:0005886">
    <property type="term" value="C:plasma membrane"/>
    <property type="evidence" value="ECO:0007669"/>
    <property type="project" value="UniProtKB-SubCell"/>
</dbReference>
<dbReference type="Pfam" id="PF08263">
    <property type="entry name" value="LRRNT_2"/>
    <property type="match status" value="1"/>
</dbReference>
<dbReference type="FunFam" id="3.80.10.10:FF:001347">
    <property type="entry name" value="LRR receptor-like serine/threonine-protein kinase GSO2"/>
    <property type="match status" value="1"/>
</dbReference>
<dbReference type="PANTHER" id="PTHR48063">
    <property type="entry name" value="LRR RECEPTOR-LIKE KINASE"/>
    <property type="match status" value="1"/>
</dbReference>
<evidence type="ECO:0000256" key="5">
    <source>
        <dbReference type="ARBA" id="ARBA00022692"/>
    </source>
</evidence>
<organism evidence="15 16">
    <name type="scientific">Cannabis sativa</name>
    <name type="common">Hemp</name>
    <name type="synonym">Marijuana</name>
    <dbReference type="NCBI Taxonomy" id="3483"/>
    <lineage>
        <taxon>Eukaryota</taxon>
        <taxon>Viridiplantae</taxon>
        <taxon>Streptophyta</taxon>
        <taxon>Embryophyta</taxon>
        <taxon>Tracheophyta</taxon>
        <taxon>Spermatophyta</taxon>
        <taxon>Magnoliopsida</taxon>
        <taxon>eudicotyledons</taxon>
        <taxon>Gunneridae</taxon>
        <taxon>Pentapetalae</taxon>
        <taxon>rosids</taxon>
        <taxon>fabids</taxon>
        <taxon>Rosales</taxon>
        <taxon>Cannabaceae</taxon>
        <taxon>Cannabis</taxon>
    </lineage>
</organism>
<sequence>MKVAGLFFLLAATHLLSSENSQAKCIERERNALLNFKEGLVDDGNLLWSWKNKSKDCCAWRGIRCNNLTNHIIKLDLHFDYNYFHHLGLMGYPISGQIGSSLVDLQHLEHLDLSNNDFVTIPKFIGAITRLKYLNLSGNPIVGNIPSQLGNLTKLSFLDLDSLTMGLIADNFHWLSNLPNLRLLRLGGTKFSKAMDWFQSFKAAPSLSILEFNFCYFPILDIAHSLSHINSSNSLTKILVEACYSVQPKTFSKLLNLSNNLVDFTLKQSQSPLHFLPNSFENLKFLTHIDVSENRLYGFEGEILKYLGNLCNIQQIILRENGLNGTQLIDFLQSHKNCGNKDSLEVLDLSSNQLEGSLPHNLIKLSSLRELDLSYNKLSGNLPKSVGELSSLEILDISMNSFVGDISNKHLGKLSKLLKIDLSSTSLSLNFSPNWAPSFQLQYINLGSCKLGPQFPSWLQTQMNISFLNLSSSGISNVIPSWFPKISSGLEYLDLSFNHINGTLPNVSLRSKHSSFIDLSSNNIHGFIPNSLLNAKYLDLSNNFLTEFGPFFCTTTRLDMAKLIILDLSNNLLFGNIPDCWLSLNNLEVLKLDNNKLFGPIPTSMVSMYKIKTLSLRNNNLWGDLPSLKSCTQLQYLDVGENKLEGNIPTWIGESLTNLKILVLKANKFHGAIPTSLCHLKYIQILDLSQNYLSGNVPSCINNFTLLVEIQYLLEPAIIFDHYYGQDENTFEIYQDNAMIWWKGREYKYKELLELLRIIDFSSNRLVGDIPKELTNLVELIQLNLSRNNLSGAIPNQIGNLSKLESLDLSHNNLCGQIPMSLAEISTLAYMDISYNQLLGRIPTSTQLQSFPISWYVENLGLCGPPLSPRCPGEVIFKDLDPNLIDKEGYIESDEEWYDMAWFHMGIGVGFGLGFLEICVVLILGSYWGFSYFRCFSELADNLYVMISIRISRLRR</sequence>
<proteinExistence type="inferred from homology"/>
<dbReference type="Pfam" id="PF00560">
    <property type="entry name" value="LRR_1"/>
    <property type="match status" value="5"/>
</dbReference>
<feature type="transmembrane region" description="Helical" evidence="12">
    <location>
        <begin position="901"/>
        <end position="924"/>
    </location>
</feature>
<accession>A0A7J6F5G0</accession>
<dbReference type="SMART" id="SM00365">
    <property type="entry name" value="LRR_SD22"/>
    <property type="match status" value="6"/>
</dbReference>
<dbReference type="InterPro" id="IPR001611">
    <property type="entry name" value="Leu-rich_rpt"/>
</dbReference>
<feature type="chain" id="PRO_5029600436" description="Leucine-rich repeat-containing N-terminal plant-type domain-containing protein" evidence="13">
    <location>
        <begin position="19"/>
        <end position="956"/>
    </location>
</feature>
<evidence type="ECO:0000256" key="2">
    <source>
        <dbReference type="ARBA" id="ARBA00009592"/>
    </source>
</evidence>
<dbReference type="Proteomes" id="UP000525078">
    <property type="component" value="Unassembled WGS sequence"/>
</dbReference>
<dbReference type="PANTHER" id="PTHR48063:SF101">
    <property type="entry name" value="LRR RECEPTOR-LIKE SERINE_THREONINE-PROTEIN KINASE FLS2"/>
    <property type="match status" value="1"/>
</dbReference>
<evidence type="ECO:0000256" key="13">
    <source>
        <dbReference type="SAM" id="SignalP"/>
    </source>
</evidence>
<dbReference type="SUPFAM" id="SSF52058">
    <property type="entry name" value="L domain-like"/>
    <property type="match status" value="2"/>
</dbReference>
<dbReference type="PRINTS" id="PR00019">
    <property type="entry name" value="LEURICHRPT"/>
</dbReference>
<dbReference type="InterPro" id="IPR013210">
    <property type="entry name" value="LRR_N_plant-typ"/>
</dbReference>
<evidence type="ECO:0000256" key="10">
    <source>
        <dbReference type="ARBA" id="ARBA00023170"/>
    </source>
</evidence>
<keyword evidence="11" id="KW-0325">Glycoprotein</keyword>
<comment type="similarity">
    <text evidence="2">Belongs to the RLP family.</text>
</comment>
<keyword evidence="7" id="KW-0677">Repeat</keyword>
<evidence type="ECO:0000256" key="6">
    <source>
        <dbReference type="ARBA" id="ARBA00022729"/>
    </source>
</evidence>
<evidence type="ECO:0000256" key="12">
    <source>
        <dbReference type="SAM" id="Phobius"/>
    </source>
</evidence>
<keyword evidence="8 12" id="KW-1133">Transmembrane helix</keyword>
<comment type="subcellular location">
    <subcellularLocation>
        <location evidence="1">Cell membrane</location>
        <topology evidence="1">Single-pass type I membrane protein</topology>
    </subcellularLocation>
</comment>
<keyword evidence="9 12" id="KW-0472">Membrane</keyword>
<dbReference type="InterPro" id="IPR003591">
    <property type="entry name" value="Leu-rich_rpt_typical-subtyp"/>
</dbReference>
<evidence type="ECO:0000313" key="15">
    <source>
        <dbReference type="EMBL" id="KAF4365941.1"/>
    </source>
</evidence>
<keyword evidence="4" id="KW-0433">Leucine-rich repeat</keyword>
<dbReference type="PROSITE" id="PS51450">
    <property type="entry name" value="LRR"/>
    <property type="match status" value="2"/>
</dbReference>
<dbReference type="InterPro" id="IPR032675">
    <property type="entry name" value="LRR_dom_sf"/>
</dbReference>
<dbReference type="Gene3D" id="3.80.10.10">
    <property type="entry name" value="Ribonuclease Inhibitor"/>
    <property type="match status" value="3"/>
</dbReference>
<evidence type="ECO:0000256" key="1">
    <source>
        <dbReference type="ARBA" id="ARBA00004251"/>
    </source>
</evidence>
<evidence type="ECO:0000256" key="11">
    <source>
        <dbReference type="ARBA" id="ARBA00023180"/>
    </source>
</evidence>
<keyword evidence="10" id="KW-0675">Receptor</keyword>
<evidence type="ECO:0000256" key="9">
    <source>
        <dbReference type="ARBA" id="ARBA00023136"/>
    </source>
</evidence>
<dbReference type="SMART" id="SM00369">
    <property type="entry name" value="LRR_TYP"/>
    <property type="match status" value="8"/>
</dbReference>
<evidence type="ECO:0000256" key="4">
    <source>
        <dbReference type="ARBA" id="ARBA00022614"/>
    </source>
</evidence>
<comment type="caution">
    <text evidence="15">The sequence shown here is derived from an EMBL/GenBank/DDBJ whole genome shotgun (WGS) entry which is preliminary data.</text>
</comment>
<evidence type="ECO:0000259" key="14">
    <source>
        <dbReference type="Pfam" id="PF08263"/>
    </source>
</evidence>
<evidence type="ECO:0000256" key="3">
    <source>
        <dbReference type="ARBA" id="ARBA00022475"/>
    </source>
</evidence>
<name>A0A7J6F5G0_CANSA</name>
<dbReference type="EMBL" id="JAATIP010000155">
    <property type="protein sequence ID" value="KAF4365941.1"/>
    <property type="molecule type" value="Genomic_DNA"/>
</dbReference>
<protein>
    <recommendedName>
        <fullName evidence="14">Leucine-rich repeat-containing N-terminal plant-type domain-containing protein</fullName>
    </recommendedName>
</protein>
<gene>
    <name evidence="15" type="ORF">F8388_019185</name>
</gene>
<dbReference type="InterPro" id="IPR046956">
    <property type="entry name" value="RLP23-like"/>
</dbReference>
<evidence type="ECO:0000313" key="16">
    <source>
        <dbReference type="Proteomes" id="UP000525078"/>
    </source>
</evidence>
<feature type="signal peptide" evidence="13">
    <location>
        <begin position="1"/>
        <end position="18"/>
    </location>
</feature>
<dbReference type="Pfam" id="PF12799">
    <property type="entry name" value="LRR_4"/>
    <property type="match status" value="1"/>
</dbReference>
<reference evidence="15 16" key="1">
    <citation type="journal article" date="2020" name="bioRxiv">
        <title>Sequence and annotation of 42 cannabis genomes reveals extensive copy number variation in cannabinoid synthesis and pathogen resistance genes.</title>
        <authorList>
            <person name="Mckernan K.J."/>
            <person name="Helbert Y."/>
            <person name="Kane L.T."/>
            <person name="Ebling H."/>
            <person name="Zhang L."/>
            <person name="Liu B."/>
            <person name="Eaton Z."/>
            <person name="Mclaughlin S."/>
            <person name="Kingan S."/>
            <person name="Baybayan P."/>
            <person name="Concepcion G."/>
            <person name="Jordan M."/>
            <person name="Riva A."/>
            <person name="Barbazuk W."/>
            <person name="Harkins T."/>
        </authorList>
    </citation>
    <scope>NUCLEOTIDE SEQUENCE [LARGE SCALE GENOMIC DNA]</scope>
    <source>
        <strain evidence="16">cv. Jamaican Lion 4</strain>
        <tissue evidence="15">Leaf</tissue>
    </source>
</reference>
<evidence type="ECO:0000256" key="8">
    <source>
        <dbReference type="ARBA" id="ARBA00022989"/>
    </source>
</evidence>
<dbReference type="InterPro" id="IPR025875">
    <property type="entry name" value="Leu-rich_rpt_4"/>
</dbReference>